<name>A0ACB8WDH6_9TELE</name>
<reference evidence="1" key="1">
    <citation type="submission" date="2022-04" db="EMBL/GenBank/DDBJ databases">
        <title>Jade perch genome.</title>
        <authorList>
            <person name="Chao B."/>
        </authorList>
    </citation>
    <scope>NUCLEOTIDE SEQUENCE</scope>
    <source>
        <strain evidence="1">CB-2022</strain>
    </source>
</reference>
<dbReference type="Proteomes" id="UP000831701">
    <property type="component" value="Chromosome 11"/>
</dbReference>
<keyword evidence="2" id="KW-1185">Reference proteome</keyword>
<evidence type="ECO:0000313" key="2">
    <source>
        <dbReference type="Proteomes" id="UP000831701"/>
    </source>
</evidence>
<evidence type="ECO:0000313" key="1">
    <source>
        <dbReference type="EMBL" id="KAI3365854.1"/>
    </source>
</evidence>
<sequence>MAETGKGVTAGKLAINVQKRLTRAQEKVLQKLGKADETRDTVFEEMLANFNKQMTEGTKLQKDLKAYLTAVKTMHDASRRLQDCLADMYEPEWFGKEEMDTLVEDTDTLWLDYHQNVTDKSLTTMDTYLAQFPDIKARIAKRDRKMVDFDSARHHFASLQKGKKKDEAKIAKPAALLEMAAPSWAQGLISAHQVAQTNLSYNQAEEELGRAQKIFEELNVELQDELPALWDNRVGVYVNTFQSLAGHQEKFHREMGKLSQNLNDIMTKLEEQRQLKKGGTAAAKTEDGAKSEEANHSESASSAPKRPGPPPSRPPPRLTPSPDQRQQHVSPFEDEAPVPDANTDSTSPTTQQQCEPWSGVNLLDWDVEVLQPITIPAPKQEQTATEQKPQHDEDQYPEEAQGGWDHNESNTQSYTQPSWDDTETAESQKSWNDDGVYAAQSYTEPNWDDDGAQVEQGGWGDDGESQSAVTNGSDDDLPPGFVYKVKAIHDYAATDGDELELKTGDVVLVLAFDNPDEQDDGWLLGVTEAHWVQKKDISAKGVFPENFTQKRECLSVHVGQAGVQMGNACWELYCLEHGIQPDGQMPSDKTIGGGDDSFNTFFSETGAGKHVPRAVFVDLETTVIDEVRTGTYRQLFHPEQLITGKEDAANNYARGHYTIGKEIIDLVLDRIRKLADQCTGLQGFLIFHSFGGGTGSGFTSLLMERLSVDYGKKSKLEFAVYPAPQVSTAVVEPYNSILTTHTTLEHSDCAFMVDNEAIYDICRRNLDIERPTYTNLNRLIGQIVSSITASLRFDGALNVDLTEFQTNLVPYPRIHFPLATYAPSYLSREGLSRAALSG</sequence>
<organism evidence="1 2">
    <name type="scientific">Scortum barcoo</name>
    <name type="common">barcoo grunter</name>
    <dbReference type="NCBI Taxonomy" id="214431"/>
    <lineage>
        <taxon>Eukaryota</taxon>
        <taxon>Metazoa</taxon>
        <taxon>Chordata</taxon>
        <taxon>Craniata</taxon>
        <taxon>Vertebrata</taxon>
        <taxon>Euteleostomi</taxon>
        <taxon>Actinopterygii</taxon>
        <taxon>Neopterygii</taxon>
        <taxon>Teleostei</taxon>
        <taxon>Neoteleostei</taxon>
        <taxon>Acanthomorphata</taxon>
        <taxon>Eupercaria</taxon>
        <taxon>Centrarchiformes</taxon>
        <taxon>Terapontoidei</taxon>
        <taxon>Terapontidae</taxon>
        <taxon>Scortum</taxon>
    </lineage>
</organism>
<accession>A0ACB8WDH6</accession>
<gene>
    <name evidence="1" type="ORF">L3Q82_000841</name>
</gene>
<protein>
    <submittedName>
        <fullName evidence="1">Uncharacterized protein</fullName>
    </submittedName>
</protein>
<dbReference type="EMBL" id="CM041541">
    <property type="protein sequence ID" value="KAI3365854.1"/>
    <property type="molecule type" value="Genomic_DNA"/>
</dbReference>
<proteinExistence type="predicted"/>
<comment type="caution">
    <text evidence="1">The sequence shown here is derived from an EMBL/GenBank/DDBJ whole genome shotgun (WGS) entry which is preliminary data.</text>
</comment>